<accession>A0A8S5UBG7</accession>
<reference evidence="1" key="1">
    <citation type="journal article" date="2021" name="Proc. Natl. Acad. Sci. U.S.A.">
        <title>A Catalog of Tens of Thousands of Viruses from Human Metagenomes Reveals Hidden Associations with Chronic Diseases.</title>
        <authorList>
            <person name="Tisza M.J."/>
            <person name="Buck C.B."/>
        </authorList>
    </citation>
    <scope>NUCLEOTIDE SEQUENCE</scope>
    <source>
        <strain evidence="1">CtZkC8</strain>
    </source>
</reference>
<protein>
    <submittedName>
        <fullName evidence="1">Uncharacterized protein</fullName>
    </submittedName>
</protein>
<dbReference type="EMBL" id="BK016062">
    <property type="protein sequence ID" value="DAF91808.1"/>
    <property type="molecule type" value="Genomic_DNA"/>
</dbReference>
<name>A0A8S5UBG7_9CAUD</name>
<organism evidence="1">
    <name type="scientific">Podoviridae sp. ctZkC8</name>
    <dbReference type="NCBI Taxonomy" id="2825259"/>
    <lineage>
        <taxon>Viruses</taxon>
        <taxon>Duplodnaviria</taxon>
        <taxon>Heunggongvirae</taxon>
        <taxon>Uroviricota</taxon>
        <taxon>Caudoviricetes</taxon>
    </lineage>
</organism>
<sequence>MALAKAKAAMDLQKDMALENLRHQHESARIGLRAYYDVIKERNKNNQTDIFYDARMNGKSFIGY</sequence>
<proteinExistence type="predicted"/>
<evidence type="ECO:0000313" key="1">
    <source>
        <dbReference type="EMBL" id="DAF91808.1"/>
    </source>
</evidence>